<gene>
    <name evidence="1" type="ORF">CF15_07950</name>
</gene>
<evidence type="ECO:0000313" key="2">
    <source>
        <dbReference type="Proteomes" id="UP000053352"/>
    </source>
</evidence>
<keyword evidence="2" id="KW-1185">Reference proteome</keyword>
<sequence>MERVLDYAYVEELARRRRREAARLSAALRQRGEARRGRRSLQDSLRLAMLAVESSQLLVEVVEWGRAGERRVLRLRS</sequence>
<dbReference type="STRING" id="2309.CF15_07950"/>
<organism evidence="1 2">
    <name type="scientific">Pyrodictium occultum</name>
    <dbReference type="NCBI Taxonomy" id="2309"/>
    <lineage>
        <taxon>Archaea</taxon>
        <taxon>Thermoproteota</taxon>
        <taxon>Thermoprotei</taxon>
        <taxon>Desulfurococcales</taxon>
        <taxon>Pyrodictiaceae</taxon>
        <taxon>Pyrodictium</taxon>
    </lineage>
</organism>
<dbReference type="RefSeq" id="WP_058371474.1">
    <property type="nucleotide sequence ID" value="NZ_LNTB01000002.1"/>
</dbReference>
<dbReference type="AlphaFoldDB" id="A0A0V8RRG4"/>
<name>A0A0V8RRG4_PYROC</name>
<protein>
    <submittedName>
        <fullName evidence="1">Uncharacterized protein</fullName>
    </submittedName>
</protein>
<proteinExistence type="predicted"/>
<dbReference type="Proteomes" id="UP000053352">
    <property type="component" value="Unassembled WGS sequence"/>
</dbReference>
<accession>A0A0V8RRG4</accession>
<dbReference type="EMBL" id="LNTB01000002">
    <property type="protein sequence ID" value="KSW10709.1"/>
    <property type="molecule type" value="Genomic_DNA"/>
</dbReference>
<comment type="caution">
    <text evidence="1">The sequence shown here is derived from an EMBL/GenBank/DDBJ whole genome shotgun (WGS) entry which is preliminary data.</text>
</comment>
<evidence type="ECO:0000313" key="1">
    <source>
        <dbReference type="EMBL" id="KSW10709.1"/>
    </source>
</evidence>
<reference evidence="1 2" key="1">
    <citation type="submission" date="2015-11" db="EMBL/GenBank/DDBJ databases">
        <title>Genome sequence of Pyrodictium occultum PL-19, a marine hyperthermophilic archaeon isolated from Volcano, Italy.</title>
        <authorList>
            <person name="Utturkar S."/>
            <person name="Huber H."/>
            <person name="Leptihn S."/>
            <person name="Brown S."/>
            <person name="Stetter K.O."/>
            <person name="Podar M."/>
        </authorList>
    </citation>
    <scope>NUCLEOTIDE SEQUENCE [LARGE SCALE GENOMIC DNA]</scope>
    <source>
        <strain evidence="1 2">PL-19</strain>
    </source>
</reference>